<evidence type="ECO:0000256" key="9">
    <source>
        <dbReference type="ARBA" id="ARBA00023027"/>
    </source>
</evidence>
<evidence type="ECO:0000256" key="8">
    <source>
        <dbReference type="ARBA" id="ARBA00022840"/>
    </source>
</evidence>
<keyword evidence="14" id="KW-1185">Reference proteome</keyword>
<evidence type="ECO:0000256" key="6">
    <source>
        <dbReference type="ARBA" id="ARBA00022695"/>
    </source>
</evidence>
<evidence type="ECO:0000256" key="7">
    <source>
        <dbReference type="ARBA" id="ARBA00022741"/>
    </source>
</evidence>
<proteinExistence type="inferred from homology"/>
<dbReference type="EC" id="2.7.7.18" evidence="11"/>
<organism evidence="13 14">
    <name type="scientific">Candidatus Seongchinamella marina</name>
    <dbReference type="NCBI Taxonomy" id="2518990"/>
    <lineage>
        <taxon>Bacteria</taxon>
        <taxon>Pseudomonadati</taxon>
        <taxon>Pseudomonadota</taxon>
        <taxon>Gammaproteobacteria</taxon>
        <taxon>Cellvibrionales</taxon>
        <taxon>Halieaceae</taxon>
        <taxon>Seongchinamella</taxon>
    </lineage>
</organism>
<sequence length="215" mass="24463">MSEALTPVGVFGGTFNPVHYGHLRSALELTERLELDHLRLMPCATPPHREVPLCDARQRAEMVELAVRDEPQLRCDTRELDREGVSYTILSLEELRLELGAGHSLCLVMGCDALLKLDSWHRWEELLTVAHIVVIARPGWHFPDTGQVADWLASHHTSDRQILNTRAFGSVLIEELRPLAISSTEIRELLQSGRSVRYLLPEPVLDYIESRQLYQ</sequence>
<keyword evidence="4 11" id="KW-0662">Pyridine nucleotide biosynthesis</keyword>
<dbReference type="HAMAP" id="MF_00244">
    <property type="entry name" value="NaMN_adenylyltr"/>
    <property type="match status" value="1"/>
</dbReference>
<comment type="catalytic activity">
    <reaction evidence="10 11">
        <text>nicotinate beta-D-ribonucleotide + ATP + H(+) = deamido-NAD(+) + diphosphate</text>
        <dbReference type="Rhea" id="RHEA:22860"/>
        <dbReference type="ChEBI" id="CHEBI:15378"/>
        <dbReference type="ChEBI" id="CHEBI:30616"/>
        <dbReference type="ChEBI" id="CHEBI:33019"/>
        <dbReference type="ChEBI" id="CHEBI:57502"/>
        <dbReference type="ChEBI" id="CHEBI:58437"/>
        <dbReference type="EC" id="2.7.7.18"/>
    </reaction>
</comment>
<evidence type="ECO:0000256" key="5">
    <source>
        <dbReference type="ARBA" id="ARBA00022679"/>
    </source>
</evidence>
<keyword evidence="7 11" id="KW-0547">Nucleotide-binding</keyword>
<dbReference type="NCBIfam" id="TIGR00125">
    <property type="entry name" value="cyt_tran_rel"/>
    <property type="match status" value="1"/>
</dbReference>
<comment type="similarity">
    <text evidence="3 11">Belongs to the NadD family.</text>
</comment>
<dbReference type="PANTHER" id="PTHR39321:SF3">
    <property type="entry name" value="PHOSPHOPANTETHEINE ADENYLYLTRANSFERASE"/>
    <property type="match status" value="1"/>
</dbReference>
<evidence type="ECO:0000256" key="2">
    <source>
        <dbReference type="ARBA" id="ARBA00005019"/>
    </source>
</evidence>
<accession>A0ABT3SY03</accession>
<keyword evidence="6 11" id="KW-0548">Nucleotidyltransferase</keyword>
<keyword evidence="5 11" id="KW-0808">Transferase</keyword>
<comment type="function">
    <text evidence="1 11">Catalyzes the reversible adenylation of nicotinate mononucleotide (NaMN) to nicotinic acid adenine dinucleotide (NaAD).</text>
</comment>
<comment type="caution">
    <text evidence="13">The sequence shown here is derived from an EMBL/GenBank/DDBJ whole genome shotgun (WGS) entry which is preliminary data.</text>
</comment>
<gene>
    <name evidence="11 13" type="primary">nadD</name>
    <name evidence="13" type="ORF">EYC87_14770</name>
</gene>
<feature type="domain" description="Cytidyltransferase-like" evidence="12">
    <location>
        <begin position="10"/>
        <end position="188"/>
    </location>
</feature>
<dbReference type="Proteomes" id="UP001143307">
    <property type="component" value="Unassembled WGS sequence"/>
</dbReference>
<name>A0ABT3SY03_9GAMM</name>
<evidence type="ECO:0000313" key="14">
    <source>
        <dbReference type="Proteomes" id="UP001143307"/>
    </source>
</evidence>
<dbReference type="NCBIfam" id="NF000840">
    <property type="entry name" value="PRK00071.1-3"/>
    <property type="match status" value="1"/>
</dbReference>
<evidence type="ECO:0000256" key="4">
    <source>
        <dbReference type="ARBA" id="ARBA00022642"/>
    </source>
</evidence>
<dbReference type="CDD" id="cd02165">
    <property type="entry name" value="NMNAT"/>
    <property type="match status" value="1"/>
</dbReference>
<dbReference type="RefSeq" id="WP_279253551.1">
    <property type="nucleotide sequence ID" value="NZ_SHNP01000005.1"/>
</dbReference>
<dbReference type="NCBIfam" id="TIGR00482">
    <property type="entry name" value="nicotinate (nicotinamide) nucleotide adenylyltransferase"/>
    <property type="match status" value="1"/>
</dbReference>
<evidence type="ECO:0000256" key="3">
    <source>
        <dbReference type="ARBA" id="ARBA00009014"/>
    </source>
</evidence>
<keyword evidence="8 11" id="KW-0067">ATP-binding</keyword>
<dbReference type="InterPro" id="IPR004821">
    <property type="entry name" value="Cyt_trans-like"/>
</dbReference>
<reference evidence="13" key="1">
    <citation type="submission" date="2019-02" db="EMBL/GenBank/DDBJ databases">
        <authorList>
            <person name="Li S.-H."/>
        </authorList>
    </citation>
    <scope>NUCLEOTIDE SEQUENCE</scope>
    <source>
        <strain evidence="13">IMCC8485</strain>
    </source>
</reference>
<protein>
    <recommendedName>
        <fullName evidence="11">Probable nicotinate-nucleotide adenylyltransferase</fullName>
        <ecNumber evidence="11">2.7.7.18</ecNumber>
    </recommendedName>
    <alternativeName>
        <fullName evidence="11">Deamido-NAD(+) diphosphorylase</fullName>
    </alternativeName>
    <alternativeName>
        <fullName evidence="11">Deamido-NAD(+) pyrophosphorylase</fullName>
    </alternativeName>
    <alternativeName>
        <fullName evidence="11">Nicotinate mononucleotide adenylyltransferase</fullName>
        <shortName evidence="11">NaMN adenylyltransferase</shortName>
    </alternativeName>
</protein>
<dbReference type="InterPro" id="IPR014729">
    <property type="entry name" value="Rossmann-like_a/b/a_fold"/>
</dbReference>
<evidence type="ECO:0000256" key="1">
    <source>
        <dbReference type="ARBA" id="ARBA00002324"/>
    </source>
</evidence>
<dbReference type="GO" id="GO:0004515">
    <property type="term" value="F:nicotinate-nucleotide adenylyltransferase activity"/>
    <property type="evidence" value="ECO:0007669"/>
    <property type="project" value="UniProtKB-EC"/>
</dbReference>
<dbReference type="InterPro" id="IPR005248">
    <property type="entry name" value="NadD/NMNAT"/>
</dbReference>
<evidence type="ECO:0000259" key="12">
    <source>
        <dbReference type="Pfam" id="PF01467"/>
    </source>
</evidence>
<evidence type="ECO:0000256" key="10">
    <source>
        <dbReference type="ARBA" id="ARBA00048721"/>
    </source>
</evidence>
<dbReference type="Pfam" id="PF01467">
    <property type="entry name" value="CTP_transf_like"/>
    <property type="match status" value="1"/>
</dbReference>
<dbReference type="PANTHER" id="PTHR39321">
    <property type="entry name" value="NICOTINATE-NUCLEOTIDE ADENYLYLTRANSFERASE-RELATED"/>
    <property type="match status" value="1"/>
</dbReference>
<keyword evidence="9 11" id="KW-0520">NAD</keyword>
<dbReference type="NCBIfam" id="NF000839">
    <property type="entry name" value="PRK00071.1-1"/>
    <property type="match status" value="1"/>
</dbReference>
<dbReference type="SUPFAM" id="SSF52374">
    <property type="entry name" value="Nucleotidylyl transferase"/>
    <property type="match status" value="1"/>
</dbReference>
<evidence type="ECO:0000313" key="13">
    <source>
        <dbReference type="EMBL" id="MCX2974853.1"/>
    </source>
</evidence>
<dbReference type="Gene3D" id="3.40.50.620">
    <property type="entry name" value="HUPs"/>
    <property type="match status" value="1"/>
</dbReference>
<dbReference type="EMBL" id="SHNP01000005">
    <property type="protein sequence ID" value="MCX2974853.1"/>
    <property type="molecule type" value="Genomic_DNA"/>
</dbReference>
<comment type="pathway">
    <text evidence="2 11">Cofactor biosynthesis; NAD(+) biosynthesis; deamido-NAD(+) from nicotinate D-ribonucleotide: step 1/1.</text>
</comment>
<evidence type="ECO:0000256" key="11">
    <source>
        <dbReference type="HAMAP-Rule" id="MF_00244"/>
    </source>
</evidence>